<evidence type="ECO:0000256" key="1">
    <source>
        <dbReference type="SAM" id="MobiDB-lite"/>
    </source>
</evidence>
<evidence type="ECO:0000313" key="3">
    <source>
        <dbReference type="Proteomes" id="UP000704712"/>
    </source>
</evidence>
<evidence type="ECO:0000313" key="2">
    <source>
        <dbReference type="EMBL" id="KAF4145156.1"/>
    </source>
</evidence>
<feature type="region of interest" description="Disordered" evidence="1">
    <location>
        <begin position="110"/>
        <end position="144"/>
    </location>
</feature>
<feature type="compositionally biased region" description="Low complexity" evidence="1">
    <location>
        <begin position="110"/>
        <end position="120"/>
    </location>
</feature>
<dbReference type="EMBL" id="JAACNO010000759">
    <property type="protein sequence ID" value="KAF4145156.1"/>
    <property type="molecule type" value="Genomic_DNA"/>
</dbReference>
<dbReference type="AlphaFoldDB" id="A0A8S9UVU0"/>
<organism evidence="2 3">
    <name type="scientific">Phytophthora infestans</name>
    <name type="common">Potato late blight agent</name>
    <name type="synonym">Botrytis infestans</name>
    <dbReference type="NCBI Taxonomy" id="4787"/>
    <lineage>
        <taxon>Eukaryota</taxon>
        <taxon>Sar</taxon>
        <taxon>Stramenopiles</taxon>
        <taxon>Oomycota</taxon>
        <taxon>Peronosporomycetes</taxon>
        <taxon>Peronosporales</taxon>
        <taxon>Peronosporaceae</taxon>
        <taxon>Phytophthora</taxon>
    </lineage>
</organism>
<reference evidence="2" key="1">
    <citation type="submission" date="2020-03" db="EMBL/GenBank/DDBJ databases">
        <title>Hybrid Assembly of Korean Phytophthora infestans isolates.</title>
        <authorList>
            <person name="Prokchorchik M."/>
            <person name="Lee Y."/>
            <person name="Seo J."/>
            <person name="Cho J.-H."/>
            <person name="Park Y.-E."/>
            <person name="Jang D.-C."/>
            <person name="Im J.-S."/>
            <person name="Choi J.-G."/>
            <person name="Park H.-J."/>
            <person name="Lee G.-B."/>
            <person name="Lee Y.-G."/>
            <person name="Hong S.-Y."/>
            <person name="Cho K."/>
            <person name="Sohn K.H."/>
        </authorList>
    </citation>
    <scope>NUCLEOTIDE SEQUENCE</scope>
    <source>
        <strain evidence="2">KR_2_A2</strain>
    </source>
</reference>
<name>A0A8S9UVU0_PHYIN</name>
<proteinExistence type="predicted"/>
<dbReference type="Proteomes" id="UP000704712">
    <property type="component" value="Unassembled WGS sequence"/>
</dbReference>
<sequence>MQMDGSFIPPPFPFPEAWPRIFAEQQQRQERRWLIPTTFTPVQYPAPPTSEYFSPMDTPVSASWSGSRYHSAMNEAHYDDEAEGNDEKDDDEYEYGYVLSDEWRERFQSSIQVQQLQQQKQKSRTNNKKKKPQQKKKPKQQQTVNAEAVAAASASRSGHLQREIASAKTRELARTWKRRGSTAPLNPQVTALETSLNALFDEFCDTFQPVVWPHDPL</sequence>
<comment type="caution">
    <text evidence="2">The sequence shown here is derived from an EMBL/GenBank/DDBJ whole genome shotgun (WGS) entry which is preliminary data.</text>
</comment>
<protein>
    <submittedName>
        <fullName evidence="2">Uncharacterized protein</fullName>
    </submittedName>
</protein>
<gene>
    <name evidence="2" type="ORF">GN958_ATG05628</name>
</gene>
<accession>A0A8S9UVU0</accession>
<feature type="compositionally biased region" description="Basic residues" evidence="1">
    <location>
        <begin position="121"/>
        <end position="139"/>
    </location>
</feature>